<keyword evidence="3" id="KW-1185">Reference proteome</keyword>
<sequence>MNIRRGILLAVAGLCTASAFVGGSAVATAQAPATVSATTHFETYGAEGVSAWGEVTVPSGDKARVQGWIRDDKCDRRNAAVKVTFDYPLVGTDKTKYFVNNTDGRCGPDRLKSFDTAQATANLQNIYITEYTDNWWSSETWGAKVKVWSH</sequence>
<protein>
    <recommendedName>
        <fullName evidence="4">Secreted protein</fullName>
    </recommendedName>
</protein>
<evidence type="ECO:0008006" key="4">
    <source>
        <dbReference type="Google" id="ProtNLM"/>
    </source>
</evidence>
<dbReference type="EMBL" id="BAABAA010000002">
    <property type="protein sequence ID" value="GAA3549954.1"/>
    <property type="molecule type" value="Genomic_DNA"/>
</dbReference>
<reference evidence="3" key="1">
    <citation type="journal article" date="2019" name="Int. J. Syst. Evol. Microbiol.">
        <title>The Global Catalogue of Microorganisms (GCM) 10K type strain sequencing project: providing services to taxonomists for standard genome sequencing and annotation.</title>
        <authorList>
            <consortium name="The Broad Institute Genomics Platform"/>
            <consortium name="The Broad Institute Genome Sequencing Center for Infectious Disease"/>
            <person name="Wu L."/>
            <person name="Ma J."/>
        </authorList>
    </citation>
    <scope>NUCLEOTIDE SEQUENCE [LARGE SCALE GENOMIC DNA]</scope>
    <source>
        <strain evidence="3">JCM 16928</strain>
    </source>
</reference>
<proteinExistence type="predicted"/>
<accession>A0ABP6WE13</accession>
<comment type="caution">
    <text evidence="2">The sequence shown here is derived from an EMBL/GenBank/DDBJ whole genome shotgun (WGS) entry which is preliminary data.</text>
</comment>
<evidence type="ECO:0000313" key="3">
    <source>
        <dbReference type="Proteomes" id="UP001501222"/>
    </source>
</evidence>
<name>A0ABP6WE13_9ACTN</name>
<organism evidence="2 3">
    <name type="scientific">Kribbella ginsengisoli</name>
    <dbReference type="NCBI Taxonomy" id="363865"/>
    <lineage>
        <taxon>Bacteria</taxon>
        <taxon>Bacillati</taxon>
        <taxon>Actinomycetota</taxon>
        <taxon>Actinomycetes</taxon>
        <taxon>Propionibacteriales</taxon>
        <taxon>Kribbellaceae</taxon>
        <taxon>Kribbella</taxon>
    </lineage>
</organism>
<dbReference type="RefSeq" id="WP_344839122.1">
    <property type="nucleotide sequence ID" value="NZ_BAABAA010000002.1"/>
</dbReference>
<evidence type="ECO:0000256" key="1">
    <source>
        <dbReference type="SAM" id="SignalP"/>
    </source>
</evidence>
<dbReference type="Proteomes" id="UP001501222">
    <property type="component" value="Unassembled WGS sequence"/>
</dbReference>
<keyword evidence="1" id="KW-0732">Signal</keyword>
<evidence type="ECO:0000313" key="2">
    <source>
        <dbReference type="EMBL" id="GAA3549954.1"/>
    </source>
</evidence>
<feature type="signal peptide" evidence="1">
    <location>
        <begin position="1"/>
        <end position="21"/>
    </location>
</feature>
<gene>
    <name evidence="2" type="ORF">GCM10022235_16960</name>
</gene>
<feature type="chain" id="PRO_5046576540" description="Secreted protein" evidence="1">
    <location>
        <begin position="22"/>
        <end position="150"/>
    </location>
</feature>